<protein>
    <recommendedName>
        <fullName evidence="5">Thiamine diphosphokinase</fullName>
        <ecNumber evidence="5">2.7.6.2</ecNumber>
    </recommendedName>
</protein>
<dbReference type="InterPro" id="IPR036371">
    <property type="entry name" value="TPK_B1-bd_sf"/>
</dbReference>
<dbReference type="EC" id="2.7.6.2" evidence="5"/>
<dbReference type="CDD" id="cd07995">
    <property type="entry name" value="TPK"/>
    <property type="match status" value="1"/>
</dbReference>
<evidence type="ECO:0000256" key="3">
    <source>
        <dbReference type="ARBA" id="ARBA00022777"/>
    </source>
</evidence>
<dbReference type="GO" id="GO:0009229">
    <property type="term" value="P:thiamine diphosphate biosynthetic process"/>
    <property type="evidence" value="ECO:0007669"/>
    <property type="project" value="InterPro"/>
</dbReference>
<dbReference type="EMBL" id="DWUU01000009">
    <property type="protein sequence ID" value="HJD41620.1"/>
    <property type="molecule type" value="Genomic_DNA"/>
</dbReference>
<keyword evidence="4" id="KW-0067">ATP-binding</keyword>
<dbReference type="GO" id="GO:0004788">
    <property type="term" value="F:thiamine diphosphokinase activity"/>
    <property type="evidence" value="ECO:0007669"/>
    <property type="project" value="UniProtKB-UniRule"/>
</dbReference>
<evidence type="ECO:0000256" key="5">
    <source>
        <dbReference type="NCBIfam" id="TIGR01378"/>
    </source>
</evidence>
<dbReference type="Gene3D" id="3.40.50.10240">
    <property type="entry name" value="Thiamin pyrophosphokinase, catalytic domain"/>
    <property type="match status" value="1"/>
</dbReference>
<reference evidence="7" key="2">
    <citation type="submission" date="2021-04" db="EMBL/GenBank/DDBJ databases">
        <authorList>
            <person name="Gilroy R."/>
        </authorList>
    </citation>
    <scope>NUCLEOTIDE SEQUENCE</scope>
    <source>
        <strain evidence="7">ChiBcec15-3976</strain>
    </source>
</reference>
<dbReference type="PANTHER" id="PTHR41299:SF1">
    <property type="entry name" value="THIAMINE PYROPHOSPHOKINASE"/>
    <property type="match status" value="1"/>
</dbReference>
<dbReference type="Pfam" id="PF04265">
    <property type="entry name" value="TPK_B1_binding"/>
    <property type="match status" value="1"/>
</dbReference>
<dbReference type="NCBIfam" id="TIGR01378">
    <property type="entry name" value="thi_PPkinase"/>
    <property type="match status" value="1"/>
</dbReference>
<proteinExistence type="predicted"/>
<dbReference type="GO" id="GO:0030975">
    <property type="term" value="F:thiamine binding"/>
    <property type="evidence" value="ECO:0007669"/>
    <property type="project" value="InterPro"/>
</dbReference>
<dbReference type="SUPFAM" id="SSF63999">
    <property type="entry name" value="Thiamin pyrophosphokinase, catalytic domain"/>
    <property type="match status" value="1"/>
</dbReference>
<name>A0A9D2RD75_9FIRM</name>
<dbReference type="SMART" id="SM00983">
    <property type="entry name" value="TPK_B1_binding"/>
    <property type="match status" value="1"/>
</dbReference>
<evidence type="ECO:0000313" key="7">
    <source>
        <dbReference type="EMBL" id="HJD41620.1"/>
    </source>
</evidence>
<keyword evidence="3" id="KW-0418">Kinase</keyword>
<evidence type="ECO:0000256" key="4">
    <source>
        <dbReference type="ARBA" id="ARBA00022840"/>
    </source>
</evidence>
<organism evidence="7 8">
    <name type="scientific">Candidatus Mediterraneibacter quadrami</name>
    <dbReference type="NCBI Taxonomy" id="2838684"/>
    <lineage>
        <taxon>Bacteria</taxon>
        <taxon>Bacillati</taxon>
        <taxon>Bacillota</taxon>
        <taxon>Clostridia</taxon>
        <taxon>Lachnospirales</taxon>
        <taxon>Lachnospiraceae</taxon>
        <taxon>Mediterraneibacter</taxon>
    </lineage>
</organism>
<dbReference type="GO" id="GO:0016301">
    <property type="term" value="F:kinase activity"/>
    <property type="evidence" value="ECO:0007669"/>
    <property type="project" value="UniProtKB-KW"/>
</dbReference>
<gene>
    <name evidence="7" type="ORF">H9910_01215</name>
</gene>
<dbReference type="SUPFAM" id="SSF63862">
    <property type="entry name" value="Thiamin pyrophosphokinase, substrate-binding domain"/>
    <property type="match status" value="1"/>
</dbReference>
<evidence type="ECO:0000256" key="2">
    <source>
        <dbReference type="ARBA" id="ARBA00022741"/>
    </source>
</evidence>
<accession>A0A9D2RD75</accession>
<dbReference type="Proteomes" id="UP000823909">
    <property type="component" value="Unassembled WGS sequence"/>
</dbReference>
<keyword evidence="2" id="KW-0547">Nucleotide-binding</keyword>
<reference evidence="7" key="1">
    <citation type="journal article" date="2021" name="PeerJ">
        <title>Extensive microbial diversity within the chicken gut microbiome revealed by metagenomics and culture.</title>
        <authorList>
            <person name="Gilroy R."/>
            <person name="Ravi A."/>
            <person name="Getino M."/>
            <person name="Pursley I."/>
            <person name="Horton D.L."/>
            <person name="Alikhan N.F."/>
            <person name="Baker D."/>
            <person name="Gharbi K."/>
            <person name="Hall N."/>
            <person name="Watson M."/>
            <person name="Adriaenssens E.M."/>
            <person name="Foster-Nyarko E."/>
            <person name="Jarju S."/>
            <person name="Secka A."/>
            <person name="Antonio M."/>
            <person name="Oren A."/>
            <person name="Chaudhuri R.R."/>
            <person name="La Ragione R."/>
            <person name="Hildebrand F."/>
            <person name="Pallen M.J."/>
        </authorList>
    </citation>
    <scope>NUCLEOTIDE SEQUENCE</scope>
    <source>
        <strain evidence="7">ChiBcec15-3976</strain>
    </source>
</reference>
<dbReference type="InterPro" id="IPR007373">
    <property type="entry name" value="Thiamin_PyroPKinase_B1-bd"/>
</dbReference>
<dbReference type="InterPro" id="IPR007371">
    <property type="entry name" value="TPK_catalytic"/>
</dbReference>
<dbReference type="InterPro" id="IPR036759">
    <property type="entry name" value="TPK_catalytic_sf"/>
</dbReference>
<dbReference type="Pfam" id="PF04263">
    <property type="entry name" value="TPK_catalytic"/>
    <property type="match status" value="1"/>
</dbReference>
<evidence type="ECO:0000313" key="8">
    <source>
        <dbReference type="Proteomes" id="UP000823909"/>
    </source>
</evidence>
<comment type="caution">
    <text evidence="7">The sequence shown here is derived from an EMBL/GenBank/DDBJ whole genome shotgun (WGS) entry which is preliminary data.</text>
</comment>
<dbReference type="PANTHER" id="PTHR41299">
    <property type="entry name" value="THIAMINE PYROPHOSPHOKINASE"/>
    <property type="match status" value="1"/>
</dbReference>
<dbReference type="GO" id="GO:0005524">
    <property type="term" value="F:ATP binding"/>
    <property type="evidence" value="ECO:0007669"/>
    <property type="project" value="UniProtKB-KW"/>
</dbReference>
<keyword evidence="1 7" id="KW-0808">Transferase</keyword>
<dbReference type="InterPro" id="IPR006282">
    <property type="entry name" value="Thi_PPkinase"/>
</dbReference>
<evidence type="ECO:0000259" key="6">
    <source>
        <dbReference type="SMART" id="SM00983"/>
    </source>
</evidence>
<dbReference type="InterPro" id="IPR053149">
    <property type="entry name" value="TPK"/>
</dbReference>
<dbReference type="GO" id="GO:0006772">
    <property type="term" value="P:thiamine metabolic process"/>
    <property type="evidence" value="ECO:0007669"/>
    <property type="project" value="UniProtKB-UniRule"/>
</dbReference>
<dbReference type="AlphaFoldDB" id="A0A9D2RD75"/>
<sequence>MSKRTVIVSGGMLEEDFVLPVLKSEETEFIIAVDRGLEFLYRHEIRPDYIVGDFDSVPHELVDYYREKINVPVREFNPVKDASDTEIALRLCLGLNRKQIWILGGTGSRIDHLWANVQCLQIALDAGADARILDSHNQIRLIDKDITLKKAEAFGPYFSLFPLETPVDELTVTGAKYPLKNHFLKPDDSLCVSNEFAEDEVRISFVYGKVILMETRD</sequence>
<evidence type="ECO:0000256" key="1">
    <source>
        <dbReference type="ARBA" id="ARBA00022679"/>
    </source>
</evidence>
<feature type="domain" description="Thiamin pyrophosphokinase thiamin-binding" evidence="6">
    <location>
        <begin position="144"/>
        <end position="211"/>
    </location>
</feature>